<comment type="caution">
    <text evidence="2">The sequence shown here is derived from an EMBL/GenBank/DDBJ whole genome shotgun (WGS) entry which is preliminary data.</text>
</comment>
<accession>A0A433TLJ1</accession>
<gene>
    <name evidence="2" type="ORF">EGW08_009766</name>
</gene>
<evidence type="ECO:0000313" key="2">
    <source>
        <dbReference type="EMBL" id="RUS82460.1"/>
    </source>
</evidence>
<sequence>MEVLQNSQQDIVHAAGRRSRRGADNVRAEQRVWIRGVLRGDSLYQHPHHQPQAEGQVEGGRHQRCGCCKRQRRRRRREVRFRWRFQGDQDYQAGDHHLGRVHRELLPLDSRVPGSHRHAWLQRHWKVQQPVLHGLLADVQHGGHQLQCEHPHLPQHELQVPSDNSWQGLAGYSLVVDNNDNSWQGLAGYSLVVDNNDNSWQGLAGYSLVVDNNDNSWQGLAGYSLVVDNNDNSRQGLAGYSLVVDNNDNSWQGLAGYSLVVDNNDNSRQGLAGYSLVVDNNDNSR</sequence>
<evidence type="ECO:0000313" key="3">
    <source>
        <dbReference type="Proteomes" id="UP000271974"/>
    </source>
</evidence>
<proteinExistence type="predicted"/>
<keyword evidence="3" id="KW-1185">Reference proteome</keyword>
<reference evidence="2 3" key="1">
    <citation type="submission" date="2019-01" db="EMBL/GenBank/DDBJ databases">
        <title>A draft genome assembly of the solar-powered sea slug Elysia chlorotica.</title>
        <authorList>
            <person name="Cai H."/>
            <person name="Li Q."/>
            <person name="Fang X."/>
            <person name="Li J."/>
            <person name="Curtis N.E."/>
            <person name="Altenburger A."/>
            <person name="Shibata T."/>
            <person name="Feng M."/>
            <person name="Maeda T."/>
            <person name="Schwartz J.A."/>
            <person name="Shigenobu S."/>
            <person name="Lundholm N."/>
            <person name="Nishiyama T."/>
            <person name="Yang H."/>
            <person name="Hasebe M."/>
            <person name="Li S."/>
            <person name="Pierce S.K."/>
            <person name="Wang J."/>
        </authorList>
    </citation>
    <scope>NUCLEOTIDE SEQUENCE [LARGE SCALE GENOMIC DNA]</scope>
    <source>
        <strain evidence="2">EC2010</strain>
        <tissue evidence="2">Whole organism of an adult</tissue>
    </source>
</reference>
<evidence type="ECO:0000256" key="1">
    <source>
        <dbReference type="SAM" id="MobiDB-lite"/>
    </source>
</evidence>
<feature type="non-terminal residue" evidence="2">
    <location>
        <position position="285"/>
    </location>
</feature>
<dbReference type="AlphaFoldDB" id="A0A433TLJ1"/>
<protein>
    <submittedName>
        <fullName evidence="2">Uncharacterized protein</fullName>
    </submittedName>
</protein>
<feature type="region of interest" description="Disordered" evidence="1">
    <location>
        <begin position="1"/>
        <end position="25"/>
    </location>
</feature>
<dbReference type="EMBL" id="RQTK01000285">
    <property type="protein sequence ID" value="RUS82460.1"/>
    <property type="molecule type" value="Genomic_DNA"/>
</dbReference>
<feature type="compositionally biased region" description="Polar residues" evidence="1">
    <location>
        <begin position="1"/>
        <end position="10"/>
    </location>
</feature>
<name>A0A433TLJ1_ELYCH</name>
<organism evidence="2 3">
    <name type="scientific">Elysia chlorotica</name>
    <name type="common">Eastern emerald elysia</name>
    <name type="synonym">Sea slug</name>
    <dbReference type="NCBI Taxonomy" id="188477"/>
    <lineage>
        <taxon>Eukaryota</taxon>
        <taxon>Metazoa</taxon>
        <taxon>Spiralia</taxon>
        <taxon>Lophotrochozoa</taxon>
        <taxon>Mollusca</taxon>
        <taxon>Gastropoda</taxon>
        <taxon>Heterobranchia</taxon>
        <taxon>Euthyneura</taxon>
        <taxon>Panpulmonata</taxon>
        <taxon>Sacoglossa</taxon>
        <taxon>Placobranchoidea</taxon>
        <taxon>Plakobranchidae</taxon>
        <taxon>Elysia</taxon>
    </lineage>
</organism>
<dbReference type="Proteomes" id="UP000271974">
    <property type="component" value="Unassembled WGS sequence"/>
</dbReference>
<dbReference type="STRING" id="188477.A0A433TLJ1"/>